<dbReference type="InterPro" id="IPR000123">
    <property type="entry name" value="Reverse_transcriptase_msDNA"/>
</dbReference>
<dbReference type="PRINTS" id="PR00866">
    <property type="entry name" value="RNADNAPOLMS"/>
</dbReference>
<dbReference type="RefSeq" id="WP_379864304.1">
    <property type="nucleotide sequence ID" value="NZ_JBHTBW010000019.1"/>
</dbReference>
<name>A0ABW2RJ13_9BACL</name>
<evidence type="ECO:0000256" key="8">
    <source>
        <dbReference type="ARBA" id="ARBA00034120"/>
    </source>
</evidence>
<keyword evidence="3 12" id="KW-0548">Nucleotidyltransferase</keyword>
<evidence type="ECO:0000256" key="3">
    <source>
        <dbReference type="ARBA" id="ARBA00022695"/>
    </source>
</evidence>
<evidence type="ECO:0000256" key="10">
    <source>
        <dbReference type="SAM" id="Coils"/>
    </source>
</evidence>
<evidence type="ECO:0000256" key="6">
    <source>
        <dbReference type="ARBA" id="ARBA00022918"/>
    </source>
</evidence>
<dbReference type="CDD" id="cd03487">
    <property type="entry name" value="RT_Bac_retron_II"/>
    <property type="match status" value="1"/>
</dbReference>
<dbReference type="PANTHER" id="PTHR34047">
    <property type="entry name" value="NUCLEAR INTRON MATURASE 1, MITOCHONDRIAL-RELATED"/>
    <property type="match status" value="1"/>
</dbReference>
<evidence type="ECO:0000259" key="11">
    <source>
        <dbReference type="PROSITE" id="PS50878"/>
    </source>
</evidence>
<reference evidence="13" key="1">
    <citation type="journal article" date="2019" name="Int. J. Syst. Evol. Microbiol.">
        <title>The Global Catalogue of Microorganisms (GCM) 10K type strain sequencing project: providing services to taxonomists for standard genome sequencing and annotation.</title>
        <authorList>
            <consortium name="The Broad Institute Genomics Platform"/>
            <consortium name="The Broad Institute Genome Sequencing Center for Infectious Disease"/>
            <person name="Wu L."/>
            <person name="Ma J."/>
        </authorList>
    </citation>
    <scope>NUCLEOTIDE SEQUENCE [LARGE SCALE GENOMIC DNA]</scope>
    <source>
        <strain evidence="13">CGMCC 1.12942</strain>
    </source>
</reference>
<dbReference type="GO" id="GO:0003964">
    <property type="term" value="F:RNA-directed DNA polymerase activity"/>
    <property type="evidence" value="ECO:0007669"/>
    <property type="project" value="UniProtKB-KW"/>
</dbReference>
<comment type="similarity">
    <text evidence="8">Belongs to the bacterial reverse transcriptase family.</text>
</comment>
<evidence type="ECO:0000256" key="5">
    <source>
        <dbReference type="ARBA" id="ARBA00022842"/>
    </source>
</evidence>
<keyword evidence="4" id="KW-0479">Metal-binding</keyword>
<dbReference type="PROSITE" id="PS50878">
    <property type="entry name" value="RT_POL"/>
    <property type="match status" value="1"/>
</dbReference>
<dbReference type="Pfam" id="PF00078">
    <property type="entry name" value="RVT_1"/>
    <property type="match status" value="1"/>
</dbReference>
<evidence type="ECO:0000313" key="13">
    <source>
        <dbReference type="Proteomes" id="UP001596500"/>
    </source>
</evidence>
<keyword evidence="10" id="KW-0175">Coiled coil</keyword>
<keyword evidence="7" id="KW-0051">Antiviral defense</keyword>
<protein>
    <recommendedName>
        <fullName evidence="1">RNA-directed DNA polymerase</fullName>
        <ecNumber evidence="1">2.7.7.49</ecNumber>
    </recommendedName>
</protein>
<feature type="domain" description="Reverse transcriptase" evidence="11">
    <location>
        <begin position="168"/>
        <end position="400"/>
    </location>
</feature>
<keyword evidence="6 12" id="KW-0695">RNA-directed DNA polymerase</keyword>
<keyword evidence="13" id="KW-1185">Reference proteome</keyword>
<keyword evidence="5" id="KW-0460">Magnesium</keyword>
<evidence type="ECO:0000313" key="12">
    <source>
        <dbReference type="EMBL" id="MFC7441028.1"/>
    </source>
</evidence>
<gene>
    <name evidence="12" type="ORF">ACFQNG_07655</name>
</gene>
<feature type="coiled-coil region" evidence="10">
    <location>
        <begin position="76"/>
        <end position="110"/>
    </location>
</feature>
<sequence>MSKEKRPLTREEWIQKVSVQGREATIREEMIRLGFWTESSISVEEQKQQQLEDEERARLFAELRRLQAKGMNMPEVQRLLQEVRQKRIEASRQKREEQKAEREWNRQEAKIAWERHRASHVIYAGEGVSGGLGKTECQLEKLQQAQLPIVTTAEELAEAMGLTVSKLKWLTYHRNTATLSHYIRFTIPKRNGGEREISAPKSTLRQAQAWIKANILDHLPVHHAAQGFVPGKSIVDNARTHVGQTAVIKMDLQDFFPCIHFYRVRGLFQSFGYSELISTLLALICTEPPRRAVTFGDKVYHVAIGDRQLPQGACTSPGLTNLLCRRLDERLAGLAAKHGFRYSRYADDLTFSCDEAGLPQIGALMKQVRRIVAFEGFTVNEQKTSVLRETSRQTVTGIVVNEKVNVNRREWKTFRALLHNVEKNGLEAENRWGHPRFWDYIKGYASHVRMVRPDLEGKLVDQLRAIAAKHQLPLPGWAKEAVES</sequence>
<organism evidence="12 13">
    <name type="scientific">Laceyella putida</name>
    <dbReference type="NCBI Taxonomy" id="110101"/>
    <lineage>
        <taxon>Bacteria</taxon>
        <taxon>Bacillati</taxon>
        <taxon>Bacillota</taxon>
        <taxon>Bacilli</taxon>
        <taxon>Bacillales</taxon>
        <taxon>Thermoactinomycetaceae</taxon>
        <taxon>Laceyella</taxon>
    </lineage>
</organism>
<evidence type="ECO:0000256" key="1">
    <source>
        <dbReference type="ARBA" id="ARBA00012493"/>
    </source>
</evidence>
<accession>A0ABW2RJ13</accession>
<evidence type="ECO:0000256" key="2">
    <source>
        <dbReference type="ARBA" id="ARBA00022679"/>
    </source>
</evidence>
<keyword evidence="2 12" id="KW-0808">Transferase</keyword>
<dbReference type="InterPro" id="IPR000477">
    <property type="entry name" value="RT_dom"/>
</dbReference>
<dbReference type="EMBL" id="JBHTBW010000019">
    <property type="protein sequence ID" value="MFC7441028.1"/>
    <property type="molecule type" value="Genomic_DNA"/>
</dbReference>
<dbReference type="EC" id="2.7.7.49" evidence="1"/>
<dbReference type="InterPro" id="IPR043502">
    <property type="entry name" value="DNA/RNA_pol_sf"/>
</dbReference>
<comment type="catalytic activity">
    <reaction evidence="9">
        <text>DNA(n) + a 2'-deoxyribonucleoside 5'-triphosphate = DNA(n+1) + diphosphate</text>
        <dbReference type="Rhea" id="RHEA:22508"/>
        <dbReference type="Rhea" id="RHEA-COMP:17339"/>
        <dbReference type="Rhea" id="RHEA-COMP:17340"/>
        <dbReference type="ChEBI" id="CHEBI:33019"/>
        <dbReference type="ChEBI" id="CHEBI:61560"/>
        <dbReference type="ChEBI" id="CHEBI:173112"/>
        <dbReference type="EC" id="2.7.7.49"/>
    </reaction>
</comment>
<dbReference type="Proteomes" id="UP001596500">
    <property type="component" value="Unassembled WGS sequence"/>
</dbReference>
<evidence type="ECO:0000256" key="7">
    <source>
        <dbReference type="ARBA" id="ARBA00023118"/>
    </source>
</evidence>
<dbReference type="PANTHER" id="PTHR34047:SF7">
    <property type="entry name" value="RNA-DIRECTED DNA POLYMERASE"/>
    <property type="match status" value="1"/>
</dbReference>
<comment type="caution">
    <text evidence="12">The sequence shown here is derived from an EMBL/GenBank/DDBJ whole genome shotgun (WGS) entry which is preliminary data.</text>
</comment>
<dbReference type="InterPro" id="IPR051083">
    <property type="entry name" value="GrpII_Intron_Splice-Mob/Def"/>
</dbReference>
<dbReference type="SUPFAM" id="SSF56672">
    <property type="entry name" value="DNA/RNA polymerases"/>
    <property type="match status" value="1"/>
</dbReference>
<proteinExistence type="inferred from homology"/>
<evidence type="ECO:0000256" key="9">
    <source>
        <dbReference type="ARBA" id="ARBA00048173"/>
    </source>
</evidence>
<evidence type="ECO:0000256" key="4">
    <source>
        <dbReference type="ARBA" id="ARBA00022723"/>
    </source>
</evidence>